<evidence type="ECO:0000256" key="4">
    <source>
        <dbReference type="ARBA" id="ARBA00022801"/>
    </source>
</evidence>
<keyword evidence="2 8" id="KW-0645">Protease</keyword>
<name>A0A855XBM0_9BACT</name>
<dbReference type="PANTHER" id="PTHR13604">
    <property type="entry name" value="DC12-RELATED"/>
    <property type="match status" value="1"/>
</dbReference>
<gene>
    <name evidence="9" type="ORF">C3F09_02105</name>
</gene>
<evidence type="ECO:0000256" key="7">
    <source>
        <dbReference type="ARBA" id="ARBA00023239"/>
    </source>
</evidence>
<reference evidence="9 10" key="1">
    <citation type="journal article" date="2018" name="ISME J.">
        <title>A methanotrophic archaeon couples anaerobic oxidation of methane to Fe(III) reduction.</title>
        <authorList>
            <person name="Cai C."/>
            <person name="Leu A.O."/>
            <person name="Xie G.J."/>
            <person name="Guo J."/>
            <person name="Feng Y."/>
            <person name="Zhao J.X."/>
            <person name="Tyson G.W."/>
            <person name="Yuan Z."/>
            <person name="Hu S."/>
        </authorList>
    </citation>
    <scope>NUCLEOTIDE SEQUENCE [LARGE SCALE GENOMIC DNA]</scope>
    <source>
        <strain evidence="9">FeB_12</strain>
    </source>
</reference>
<dbReference type="InterPro" id="IPR003738">
    <property type="entry name" value="SRAP"/>
</dbReference>
<proteinExistence type="inferred from homology"/>
<protein>
    <recommendedName>
        <fullName evidence="8">Abasic site processing protein</fullName>
        <ecNumber evidence="8">3.4.-.-</ecNumber>
    </recommendedName>
</protein>
<dbReference type="GO" id="GO:0003697">
    <property type="term" value="F:single-stranded DNA binding"/>
    <property type="evidence" value="ECO:0007669"/>
    <property type="project" value="InterPro"/>
</dbReference>
<dbReference type="EMBL" id="PQAP01000008">
    <property type="protein sequence ID" value="PWB75580.1"/>
    <property type="molecule type" value="Genomic_DNA"/>
</dbReference>
<keyword evidence="4 8" id="KW-0378">Hydrolase</keyword>
<organism evidence="9 10">
    <name type="scientific">candidate division GN15 bacterium</name>
    <dbReference type="NCBI Taxonomy" id="2072418"/>
    <lineage>
        <taxon>Bacteria</taxon>
        <taxon>candidate division GN15</taxon>
    </lineage>
</organism>
<dbReference type="Pfam" id="PF02586">
    <property type="entry name" value="SRAP"/>
    <property type="match status" value="1"/>
</dbReference>
<keyword evidence="3" id="KW-0227">DNA damage</keyword>
<dbReference type="Proteomes" id="UP000250918">
    <property type="component" value="Unassembled WGS sequence"/>
</dbReference>
<evidence type="ECO:0000256" key="3">
    <source>
        <dbReference type="ARBA" id="ARBA00022763"/>
    </source>
</evidence>
<dbReference type="SUPFAM" id="SSF143081">
    <property type="entry name" value="BB1717-like"/>
    <property type="match status" value="1"/>
</dbReference>
<evidence type="ECO:0000256" key="1">
    <source>
        <dbReference type="ARBA" id="ARBA00008136"/>
    </source>
</evidence>
<evidence type="ECO:0000256" key="8">
    <source>
        <dbReference type="RuleBase" id="RU364100"/>
    </source>
</evidence>
<dbReference type="EC" id="3.4.-.-" evidence="8"/>
<evidence type="ECO:0000256" key="5">
    <source>
        <dbReference type="ARBA" id="ARBA00023124"/>
    </source>
</evidence>
<dbReference type="GO" id="GO:0106300">
    <property type="term" value="P:protein-DNA covalent cross-linking repair"/>
    <property type="evidence" value="ECO:0007669"/>
    <property type="project" value="InterPro"/>
</dbReference>
<keyword evidence="5" id="KW-0190">Covalent protein-DNA linkage</keyword>
<evidence type="ECO:0000313" key="9">
    <source>
        <dbReference type="EMBL" id="PWB75580.1"/>
    </source>
</evidence>
<comment type="caution">
    <text evidence="9">The sequence shown here is derived from an EMBL/GenBank/DDBJ whole genome shotgun (WGS) entry which is preliminary data.</text>
</comment>
<evidence type="ECO:0000256" key="6">
    <source>
        <dbReference type="ARBA" id="ARBA00023125"/>
    </source>
</evidence>
<dbReference type="GO" id="GO:0006508">
    <property type="term" value="P:proteolysis"/>
    <property type="evidence" value="ECO:0007669"/>
    <property type="project" value="UniProtKB-KW"/>
</dbReference>
<keyword evidence="6" id="KW-0238">DNA-binding</keyword>
<dbReference type="Gene3D" id="3.90.1680.10">
    <property type="entry name" value="SOS response associated peptidase-like"/>
    <property type="match status" value="1"/>
</dbReference>
<evidence type="ECO:0000313" key="10">
    <source>
        <dbReference type="Proteomes" id="UP000250918"/>
    </source>
</evidence>
<sequence length="223" mass="25486">MCGRYTLAVQLDLIADRFACGPEFSQLTPRYNIAPGQLAPVVVQEEGRKLRMMKWGLVPSWARDDSIGYKMINARAETLHEKPSFRKALEQRRCIIPADGFFEWRKEPDGKSKTPMRIVLTDHSLFGLAGLWERWRDPEGKELLSYTIVTTTPNHLLEPIHNRMPVILSQDAEERWLNAGEANPRDLIDMLKPYPAEQMEMFPVSKVVNNPRADSPECITPVG</sequence>
<keyword evidence="7" id="KW-0456">Lyase</keyword>
<evidence type="ECO:0000256" key="2">
    <source>
        <dbReference type="ARBA" id="ARBA00022670"/>
    </source>
</evidence>
<accession>A0A855XBM0</accession>
<dbReference type="PANTHER" id="PTHR13604:SF0">
    <property type="entry name" value="ABASIC SITE PROCESSING PROTEIN HMCES"/>
    <property type="match status" value="1"/>
</dbReference>
<dbReference type="GO" id="GO:0008233">
    <property type="term" value="F:peptidase activity"/>
    <property type="evidence" value="ECO:0007669"/>
    <property type="project" value="UniProtKB-KW"/>
</dbReference>
<comment type="similarity">
    <text evidence="1 8">Belongs to the SOS response-associated peptidase family.</text>
</comment>
<dbReference type="AlphaFoldDB" id="A0A855XBM0"/>
<dbReference type="GO" id="GO:0016829">
    <property type="term" value="F:lyase activity"/>
    <property type="evidence" value="ECO:0007669"/>
    <property type="project" value="UniProtKB-KW"/>
</dbReference>
<dbReference type="InterPro" id="IPR036590">
    <property type="entry name" value="SRAP-like"/>
</dbReference>